<sequence length="79" mass="9129">MKRSKILFLLFLIALSLSLLGIFADQDVIVSSTFTKIMEVAIMTLLLFVILVVFYWIFAKTLSRVKKMKTNQNKKDLTQ</sequence>
<protein>
    <submittedName>
        <fullName evidence="2">Uncharacterized protein</fullName>
    </submittedName>
</protein>
<gene>
    <name evidence="2" type="ORF">EG849_09450</name>
</gene>
<keyword evidence="1" id="KW-0472">Membrane</keyword>
<feature type="transmembrane region" description="Helical" evidence="1">
    <location>
        <begin position="40"/>
        <end position="59"/>
    </location>
</feature>
<keyword evidence="3" id="KW-1185">Reference proteome</keyword>
<proteinExistence type="predicted"/>
<dbReference type="EMBL" id="RQVR01000009">
    <property type="protein sequence ID" value="RRJ91154.1"/>
    <property type="molecule type" value="Genomic_DNA"/>
</dbReference>
<reference evidence="2 3" key="1">
    <citation type="submission" date="2018-11" db="EMBL/GenBank/DDBJ databases">
        <title>Flavobacterium sp. nov., YIM 102600 draft genome.</title>
        <authorList>
            <person name="Li G."/>
            <person name="Jiang Y."/>
        </authorList>
    </citation>
    <scope>NUCLEOTIDE SEQUENCE [LARGE SCALE GENOMIC DNA]</scope>
    <source>
        <strain evidence="2 3">YIM 102600</strain>
    </source>
</reference>
<organism evidence="2 3">
    <name type="scientific">Flavobacterium macacae</name>
    <dbReference type="NCBI Taxonomy" id="2488993"/>
    <lineage>
        <taxon>Bacteria</taxon>
        <taxon>Pseudomonadati</taxon>
        <taxon>Bacteroidota</taxon>
        <taxon>Flavobacteriia</taxon>
        <taxon>Flavobacteriales</taxon>
        <taxon>Flavobacteriaceae</taxon>
        <taxon>Flavobacterium</taxon>
    </lineage>
</organism>
<dbReference type="Proteomes" id="UP000271937">
    <property type="component" value="Unassembled WGS sequence"/>
</dbReference>
<accession>A0A3P3W8X3</accession>
<evidence type="ECO:0000313" key="2">
    <source>
        <dbReference type="EMBL" id="RRJ91154.1"/>
    </source>
</evidence>
<name>A0A3P3W8X3_9FLAO</name>
<keyword evidence="1" id="KW-1133">Transmembrane helix</keyword>
<keyword evidence="1" id="KW-0812">Transmembrane</keyword>
<dbReference type="AlphaFoldDB" id="A0A3P3W8X3"/>
<comment type="caution">
    <text evidence="2">The sequence shown here is derived from an EMBL/GenBank/DDBJ whole genome shotgun (WGS) entry which is preliminary data.</text>
</comment>
<dbReference type="RefSeq" id="WP_125012837.1">
    <property type="nucleotide sequence ID" value="NZ_RQVR01000009.1"/>
</dbReference>
<evidence type="ECO:0000313" key="3">
    <source>
        <dbReference type="Proteomes" id="UP000271937"/>
    </source>
</evidence>
<evidence type="ECO:0000256" key="1">
    <source>
        <dbReference type="SAM" id="Phobius"/>
    </source>
</evidence>